<organism evidence="10 11">
    <name type="scientific">Candidatus Dojkabacteria bacterium</name>
    <dbReference type="NCBI Taxonomy" id="2099670"/>
    <lineage>
        <taxon>Bacteria</taxon>
        <taxon>Candidatus Dojkabacteria</taxon>
    </lineage>
</organism>
<dbReference type="InterPro" id="IPR011527">
    <property type="entry name" value="ABC1_TM_dom"/>
</dbReference>
<dbReference type="PANTHER" id="PTHR43394">
    <property type="entry name" value="ATP-DEPENDENT PERMEASE MDL1, MITOCHONDRIAL"/>
    <property type="match status" value="1"/>
</dbReference>
<accession>A0A3M0Z4R0</accession>
<dbReference type="InterPro" id="IPR003593">
    <property type="entry name" value="AAA+_ATPase"/>
</dbReference>
<gene>
    <name evidence="10" type="ORF">D6810_01955</name>
</gene>
<keyword evidence="6 7" id="KW-0472">Membrane</keyword>
<evidence type="ECO:0000259" key="8">
    <source>
        <dbReference type="PROSITE" id="PS50893"/>
    </source>
</evidence>
<name>A0A3M0Z4R0_9BACT</name>
<dbReference type="InterPro" id="IPR039421">
    <property type="entry name" value="Type_1_exporter"/>
</dbReference>
<dbReference type="InterPro" id="IPR036640">
    <property type="entry name" value="ABC1_TM_sf"/>
</dbReference>
<dbReference type="EMBL" id="RFKV01000061">
    <property type="protein sequence ID" value="RMD77118.1"/>
    <property type="molecule type" value="Genomic_DNA"/>
</dbReference>
<dbReference type="CDD" id="cd18548">
    <property type="entry name" value="ABC_6TM_Tm287_like"/>
    <property type="match status" value="1"/>
</dbReference>
<evidence type="ECO:0000259" key="9">
    <source>
        <dbReference type="PROSITE" id="PS50929"/>
    </source>
</evidence>
<dbReference type="Pfam" id="PF00664">
    <property type="entry name" value="ABC_membrane"/>
    <property type="match status" value="1"/>
</dbReference>
<keyword evidence="4 10" id="KW-0067">ATP-binding</keyword>
<dbReference type="Proteomes" id="UP000269410">
    <property type="component" value="Unassembled WGS sequence"/>
</dbReference>
<dbReference type="Pfam" id="PF00005">
    <property type="entry name" value="ABC_tran"/>
    <property type="match status" value="1"/>
</dbReference>
<keyword evidence="3" id="KW-0547">Nucleotide-binding</keyword>
<proteinExistence type="predicted"/>
<evidence type="ECO:0000313" key="11">
    <source>
        <dbReference type="Proteomes" id="UP000269410"/>
    </source>
</evidence>
<feature type="domain" description="ABC transporter" evidence="8">
    <location>
        <begin position="338"/>
        <end position="569"/>
    </location>
</feature>
<dbReference type="PROSITE" id="PS50893">
    <property type="entry name" value="ABC_TRANSPORTER_2"/>
    <property type="match status" value="1"/>
</dbReference>
<evidence type="ECO:0000256" key="5">
    <source>
        <dbReference type="ARBA" id="ARBA00022989"/>
    </source>
</evidence>
<feature type="transmembrane region" description="Helical" evidence="7">
    <location>
        <begin position="243"/>
        <end position="270"/>
    </location>
</feature>
<evidence type="ECO:0000256" key="2">
    <source>
        <dbReference type="ARBA" id="ARBA00022692"/>
    </source>
</evidence>
<evidence type="ECO:0000256" key="7">
    <source>
        <dbReference type="SAM" id="Phobius"/>
    </source>
</evidence>
<dbReference type="GO" id="GO:0015421">
    <property type="term" value="F:ABC-type oligopeptide transporter activity"/>
    <property type="evidence" value="ECO:0007669"/>
    <property type="project" value="TreeGrafter"/>
</dbReference>
<feature type="domain" description="ABC transmembrane type-1" evidence="9">
    <location>
        <begin position="24"/>
        <end position="305"/>
    </location>
</feature>
<comment type="caution">
    <text evidence="10">The sequence shown here is derived from an EMBL/GenBank/DDBJ whole genome shotgun (WGS) entry which is preliminary data.</text>
</comment>
<dbReference type="InterPro" id="IPR003439">
    <property type="entry name" value="ABC_transporter-like_ATP-bd"/>
</dbReference>
<dbReference type="SUPFAM" id="SSF52540">
    <property type="entry name" value="P-loop containing nucleoside triphosphate hydrolases"/>
    <property type="match status" value="1"/>
</dbReference>
<evidence type="ECO:0000256" key="6">
    <source>
        <dbReference type="ARBA" id="ARBA00023136"/>
    </source>
</evidence>
<evidence type="ECO:0000313" key="10">
    <source>
        <dbReference type="EMBL" id="RMD77118.1"/>
    </source>
</evidence>
<keyword evidence="2 7" id="KW-0812">Transmembrane</keyword>
<protein>
    <submittedName>
        <fullName evidence="10">ABC transporter ATP-binding protein</fullName>
    </submittedName>
</protein>
<dbReference type="Gene3D" id="1.20.1560.10">
    <property type="entry name" value="ABC transporter type 1, transmembrane domain"/>
    <property type="match status" value="1"/>
</dbReference>
<dbReference type="PROSITE" id="PS50929">
    <property type="entry name" value="ABC_TM1F"/>
    <property type="match status" value="1"/>
</dbReference>
<evidence type="ECO:0000256" key="3">
    <source>
        <dbReference type="ARBA" id="ARBA00022741"/>
    </source>
</evidence>
<feature type="transmembrane region" description="Helical" evidence="7">
    <location>
        <begin position="138"/>
        <end position="156"/>
    </location>
</feature>
<evidence type="ECO:0000256" key="1">
    <source>
        <dbReference type="ARBA" id="ARBA00004651"/>
    </source>
</evidence>
<dbReference type="GO" id="GO:0005886">
    <property type="term" value="C:plasma membrane"/>
    <property type="evidence" value="ECO:0007669"/>
    <property type="project" value="UniProtKB-SubCell"/>
</dbReference>
<dbReference type="PROSITE" id="PS00211">
    <property type="entry name" value="ABC_TRANSPORTER_1"/>
    <property type="match status" value="1"/>
</dbReference>
<dbReference type="SUPFAM" id="SSF90123">
    <property type="entry name" value="ABC transporter transmembrane region"/>
    <property type="match status" value="1"/>
</dbReference>
<keyword evidence="5 7" id="KW-1133">Transmembrane helix</keyword>
<dbReference type="SMART" id="SM00382">
    <property type="entry name" value="AAA"/>
    <property type="match status" value="1"/>
</dbReference>
<feature type="transmembrane region" description="Helical" evidence="7">
    <location>
        <begin position="282"/>
        <end position="303"/>
    </location>
</feature>
<dbReference type="GO" id="GO:0005524">
    <property type="term" value="F:ATP binding"/>
    <property type="evidence" value="ECO:0007669"/>
    <property type="project" value="UniProtKB-KW"/>
</dbReference>
<feature type="transmembrane region" description="Helical" evidence="7">
    <location>
        <begin position="21"/>
        <end position="43"/>
    </location>
</feature>
<feature type="transmembrane region" description="Helical" evidence="7">
    <location>
        <begin position="63"/>
        <end position="86"/>
    </location>
</feature>
<comment type="subcellular location">
    <subcellularLocation>
        <location evidence="1">Cell membrane</location>
        <topology evidence="1">Multi-pass membrane protein</topology>
    </subcellularLocation>
</comment>
<dbReference type="InterPro" id="IPR027417">
    <property type="entry name" value="P-loop_NTPase"/>
</dbReference>
<dbReference type="Gene3D" id="3.40.50.300">
    <property type="entry name" value="P-loop containing nucleotide triphosphate hydrolases"/>
    <property type="match status" value="1"/>
</dbReference>
<dbReference type="PANTHER" id="PTHR43394:SF1">
    <property type="entry name" value="ATP-BINDING CASSETTE SUB-FAMILY B MEMBER 10, MITOCHONDRIAL"/>
    <property type="match status" value="1"/>
</dbReference>
<dbReference type="GO" id="GO:0016887">
    <property type="term" value="F:ATP hydrolysis activity"/>
    <property type="evidence" value="ECO:0007669"/>
    <property type="project" value="InterPro"/>
</dbReference>
<reference evidence="10 11" key="1">
    <citation type="submission" date="2018-10" db="EMBL/GenBank/DDBJ databases">
        <title>Thermophilic Lithotrophy and Phototrophy in an Intertidal, Iron-rich, Geothermal Spring.</title>
        <authorList>
            <person name="Ward L.M."/>
            <person name="Idei A."/>
            <person name="Nakagawa M."/>
            <person name="Ueno Y."/>
            <person name="Fischer W."/>
            <person name="Mcglynn S.E."/>
        </authorList>
    </citation>
    <scope>NUCLEOTIDE SEQUENCE [LARGE SCALE GENOMIC DNA]</scope>
    <source>
        <strain evidence="10">J137</strain>
    </source>
</reference>
<sequence length="583" mass="65180">MKNNSYKPKKSFVHFLAPHAGWILLITITNLISNGISLVIPRFTANLINEVKISGSIDTNFTLTWFFSALALILILSIMQILIASISSENIAATLRKKIIKKISQQDTSFVDQKTSSKLLTNLTSDIDFIKTFVSQGFSSLVSTVFLALGASFSLLLIDANLALIVILSIPLMMLTFILIFKKLMKLFKNSQEVIDKLNLKISETIFGANLVRVLSSQEFEKEKFNKLTNTSREISIKIVNNFGMLLPIINLIFNTVLVLVIYFGGINVIENSLSLGEFQAFYQYTGLLLAPIFILGFVGGTISRAFSSYSRIAEVLESSDSTINSDNKMLIDIKGNFEIRDLNFSVGEKQILKKIKLKIHTGQKVAIIGPTAAGKTALVNTILGLNKNFTGDILLEGISILNIEEESIYKQIGVVFQDSLIFNSSIRENITLGDCFSDDEIMKVIKIACLDDLVRSEIDLEKIISERGGSLSGGQKQRLTLARALVRKPKVLILDDITARVDIGTEKKIIKNIFEDFADATLIFITQKVELIKNFDNIIFLMEGEILGEGKHEELLNRCFEYRQIYESQRNVEYQLLDGYPS</sequence>
<dbReference type="AlphaFoldDB" id="A0A3M0Z4R0"/>
<evidence type="ECO:0000256" key="4">
    <source>
        <dbReference type="ARBA" id="ARBA00022840"/>
    </source>
</evidence>
<feature type="transmembrane region" description="Helical" evidence="7">
    <location>
        <begin position="162"/>
        <end position="181"/>
    </location>
</feature>
<dbReference type="InterPro" id="IPR017871">
    <property type="entry name" value="ABC_transporter-like_CS"/>
</dbReference>